<dbReference type="GO" id="GO:0005886">
    <property type="term" value="C:plasma membrane"/>
    <property type="evidence" value="ECO:0007669"/>
    <property type="project" value="TreeGrafter"/>
</dbReference>
<feature type="transmembrane region" description="Helical" evidence="4">
    <location>
        <begin position="130"/>
        <end position="151"/>
    </location>
</feature>
<dbReference type="Gene3D" id="1.20.1250.20">
    <property type="entry name" value="MFS general substrate transporter like domains"/>
    <property type="match status" value="1"/>
</dbReference>
<name>A0A1G8ATF3_9HYPH</name>
<dbReference type="PANTHER" id="PTHR23521:SF3">
    <property type="entry name" value="MFS TRANSPORTER"/>
    <property type="match status" value="1"/>
</dbReference>
<gene>
    <name evidence="6" type="ORF">SAMN04487974_1409</name>
</gene>
<dbReference type="GO" id="GO:0022857">
    <property type="term" value="F:transmembrane transporter activity"/>
    <property type="evidence" value="ECO:0007669"/>
    <property type="project" value="InterPro"/>
</dbReference>
<keyword evidence="3 4" id="KW-0472">Membrane</keyword>
<proteinExistence type="predicted"/>
<dbReference type="PANTHER" id="PTHR23521">
    <property type="entry name" value="TRANSPORTER MFS SUPERFAMILY"/>
    <property type="match status" value="1"/>
</dbReference>
<keyword evidence="2 4" id="KW-1133">Transmembrane helix</keyword>
<evidence type="ECO:0000256" key="2">
    <source>
        <dbReference type="ARBA" id="ARBA00022989"/>
    </source>
</evidence>
<evidence type="ECO:0000256" key="3">
    <source>
        <dbReference type="ARBA" id="ARBA00023136"/>
    </source>
</evidence>
<dbReference type="EMBL" id="FNCS01000040">
    <property type="protein sequence ID" value="SDH24281.1"/>
    <property type="molecule type" value="Genomic_DNA"/>
</dbReference>
<accession>A0A1G8ATF3</accession>
<keyword evidence="7" id="KW-1185">Reference proteome</keyword>
<dbReference type="SUPFAM" id="SSF103473">
    <property type="entry name" value="MFS general substrate transporter"/>
    <property type="match status" value="1"/>
</dbReference>
<dbReference type="InterPro" id="IPR036259">
    <property type="entry name" value="MFS_trans_sf"/>
</dbReference>
<evidence type="ECO:0000313" key="7">
    <source>
        <dbReference type="Proteomes" id="UP000199495"/>
    </source>
</evidence>
<dbReference type="InterPro" id="IPR020846">
    <property type="entry name" value="MFS_dom"/>
</dbReference>
<organism evidence="6 7">
    <name type="scientific">Pelagibacterium luteolum</name>
    <dbReference type="NCBI Taxonomy" id="440168"/>
    <lineage>
        <taxon>Bacteria</taxon>
        <taxon>Pseudomonadati</taxon>
        <taxon>Pseudomonadota</taxon>
        <taxon>Alphaproteobacteria</taxon>
        <taxon>Hyphomicrobiales</taxon>
        <taxon>Devosiaceae</taxon>
        <taxon>Pelagibacterium</taxon>
    </lineage>
</organism>
<feature type="transmembrane region" description="Helical" evidence="4">
    <location>
        <begin position="157"/>
        <end position="180"/>
    </location>
</feature>
<evidence type="ECO:0000259" key="5">
    <source>
        <dbReference type="PROSITE" id="PS50850"/>
    </source>
</evidence>
<evidence type="ECO:0000256" key="4">
    <source>
        <dbReference type="SAM" id="Phobius"/>
    </source>
</evidence>
<dbReference type="RefSeq" id="WP_143009497.1">
    <property type="nucleotide sequence ID" value="NZ_FNCS01000040.1"/>
</dbReference>
<keyword evidence="1 4" id="KW-0812">Transmembrane</keyword>
<evidence type="ECO:0000313" key="6">
    <source>
        <dbReference type="EMBL" id="SDH24281.1"/>
    </source>
</evidence>
<dbReference type="STRING" id="440168.SAMN04487974_1409"/>
<feature type="domain" description="Major facilitator superfamily (MFS) profile" evidence="5">
    <location>
        <begin position="1"/>
        <end position="224"/>
    </location>
</feature>
<feature type="transmembrane region" description="Helical" evidence="4">
    <location>
        <begin position="97"/>
        <end position="118"/>
    </location>
</feature>
<evidence type="ECO:0000256" key="1">
    <source>
        <dbReference type="ARBA" id="ARBA00022692"/>
    </source>
</evidence>
<dbReference type="PROSITE" id="PS50850">
    <property type="entry name" value="MFS"/>
    <property type="match status" value="1"/>
</dbReference>
<feature type="transmembrane region" description="Helical" evidence="4">
    <location>
        <begin position="46"/>
        <end position="65"/>
    </location>
</feature>
<dbReference type="Proteomes" id="UP000199495">
    <property type="component" value="Unassembled WGS sequence"/>
</dbReference>
<dbReference type="OrthoDB" id="9810614at2"/>
<dbReference type="AlphaFoldDB" id="A0A1G8ATF3"/>
<feature type="transmembrane region" description="Helical" evidence="4">
    <location>
        <begin position="72"/>
        <end position="91"/>
    </location>
</feature>
<sequence>MAVIAQLGALLFGATLLLMGNGLQTTVLPLRGGLEGFSALSPGIMGSSYFIGFVAGCLSIAGLVGKVGHIRVFTAMAAIASVIPLLHMLTLQEWAWWLLRIGTGYCMASLLLVIESWLNERTDNSARGTVFSVYASLSFLAIILGQIVLATQDAVGFAPFVVASILLSLAAVPVALNNAVVPAPIAKVRLEPLHLMRLSPSGTRGMFRRWHRKRCILVASAGGR</sequence>
<protein>
    <recommendedName>
        <fullName evidence="5">Major facilitator superfamily (MFS) profile domain-containing protein</fullName>
    </recommendedName>
</protein>
<reference evidence="6 7" key="1">
    <citation type="submission" date="2016-10" db="EMBL/GenBank/DDBJ databases">
        <authorList>
            <person name="de Groot N.N."/>
        </authorList>
    </citation>
    <scope>NUCLEOTIDE SEQUENCE [LARGE SCALE GENOMIC DNA]</scope>
    <source>
        <strain evidence="6 7">CGMCC 1.10267</strain>
    </source>
</reference>